<protein>
    <submittedName>
        <fullName evidence="4">Alpha-N-acetylglucosaminidase</fullName>
    </submittedName>
</protein>
<dbReference type="Gene3D" id="3.30.379.10">
    <property type="entry name" value="Chitobiase/beta-hexosaminidase domain 2-like"/>
    <property type="match status" value="1"/>
</dbReference>
<dbReference type="PANTHER" id="PTHR12872:SF1">
    <property type="entry name" value="ALPHA-N-ACETYLGLUCOSAMINIDASE"/>
    <property type="match status" value="1"/>
</dbReference>
<dbReference type="Gene3D" id="3.20.20.80">
    <property type="entry name" value="Glycosidases"/>
    <property type="match status" value="1"/>
</dbReference>
<evidence type="ECO:0000259" key="3">
    <source>
        <dbReference type="PROSITE" id="PS50878"/>
    </source>
</evidence>
<dbReference type="Proteomes" id="UP000770661">
    <property type="component" value="Unassembled WGS sequence"/>
</dbReference>
<dbReference type="InterPro" id="IPR029018">
    <property type="entry name" value="Hex-like_dom2"/>
</dbReference>
<dbReference type="Pfam" id="PF12972">
    <property type="entry name" value="NAGLU_C"/>
    <property type="match status" value="1"/>
</dbReference>
<dbReference type="InterPro" id="IPR017853">
    <property type="entry name" value="GH"/>
</dbReference>
<dbReference type="OrthoDB" id="64736at2759"/>
<proteinExistence type="predicted"/>
<comment type="caution">
    <text evidence="4">The sequence shown here is derived from an EMBL/GenBank/DDBJ whole genome shotgun (WGS) entry which is preliminary data.</text>
</comment>
<evidence type="ECO:0000313" key="4">
    <source>
        <dbReference type="EMBL" id="KAG0725537.1"/>
    </source>
</evidence>
<evidence type="ECO:0000256" key="1">
    <source>
        <dbReference type="ARBA" id="ARBA00022801"/>
    </source>
</evidence>
<dbReference type="InterPro" id="IPR024732">
    <property type="entry name" value="NAGLU_C"/>
</dbReference>
<feature type="domain" description="Reverse transcriptase" evidence="3">
    <location>
        <begin position="549"/>
        <end position="799"/>
    </location>
</feature>
<gene>
    <name evidence="4" type="primary">NAGLU_2</name>
    <name evidence="4" type="ORF">GWK47_004662</name>
</gene>
<dbReference type="CDD" id="cd01650">
    <property type="entry name" value="RT_nLTR_like"/>
    <property type="match status" value="1"/>
</dbReference>
<dbReference type="InterPro" id="IPR043502">
    <property type="entry name" value="DNA/RNA_pol_sf"/>
</dbReference>
<dbReference type="SUPFAM" id="SSF51445">
    <property type="entry name" value="(Trans)glycosidases"/>
    <property type="match status" value="1"/>
</dbReference>
<dbReference type="InterPro" id="IPR024733">
    <property type="entry name" value="NAGLU_tim-barrel"/>
</dbReference>
<dbReference type="PANTHER" id="PTHR12872">
    <property type="entry name" value="ALPHA-N-ACETYLGLUCOSAMINIDASE"/>
    <property type="match status" value="1"/>
</dbReference>
<keyword evidence="1" id="KW-0378">Hydrolase</keyword>
<dbReference type="GO" id="GO:0071897">
    <property type="term" value="P:DNA biosynthetic process"/>
    <property type="evidence" value="ECO:0007669"/>
    <property type="project" value="UniProtKB-ARBA"/>
</dbReference>
<dbReference type="GO" id="GO:0016787">
    <property type="term" value="F:hydrolase activity"/>
    <property type="evidence" value="ECO:0007669"/>
    <property type="project" value="UniProtKB-KW"/>
</dbReference>
<evidence type="ECO:0000313" key="5">
    <source>
        <dbReference type="Proteomes" id="UP000770661"/>
    </source>
</evidence>
<dbReference type="PROSITE" id="PS50878">
    <property type="entry name" value="RT_POL"/>
    <property type="match status" value="1"/>
</dbReference>
<dbReference type="Pfam" id="PF05089">
    <property type="entry name" value="NAGLU"/>
    <property type="match status" value="1"/>
</dbReference>
<dbReference type="Pfam" id="PF12971">
    <property type="entry name" value="NAGLU_N"/>
    <property type="match status" value="1"/>
</dbReference>
<dbReference type="InterPro" id="IPR024240">
    <property type="entry name" value="NAGLU_N"/>
</dbReference>
<dbReference type="EMBL" id="JACEEZ010005571">
    <property type="protein sequence ID" value="KAG0725537.1"/>
    <property type="molecule type" value="Genomic_DNA"/>
</dbReference>
<feature type="region of interest" description="Disordered" evidence="2">
    <location>
        <begin position="845"/>
        <end position="877"/>
    </location>
</feature>
<dbReference type="Pfam" id="PF00078">
    <property type="entry name" value="RVT_1"/>
    <property type="match status" value="1"/>
</dbReference>
<reference evidence="4" key="1">
    <citation type="submission" date="2020-07" db="EMBL/GenBank/DDBJ databases">
        <title>The High-quality genome of the commercially important snow crab, Chionoecetes opilio.</title>
        <authorList>
            <person name="Jeong J.-H."/>
            <person name="Ryu S."/>
        </authorList>
    </citation>
    <scope>NUCLEOTIDE SEQUENCE</scope>
    <source>
        <strain evidence="4">MADBK_172401_WGS</strain>
        <tissue evidence="4">Digestive gland</tissue>
    </source>
</reference>
<keyword evidence="5" id="KW-1185">Reference proteome</keyword>
<dbReference type="Gene3D" id="1.20.120.670">
    <property type="entry name" value="N-acetyl-b-d-glucoasminidase"/>
    <property type="match status" value="1"/>
</dbReference>
<evidence type="ECO:0000256" key="2">
    <source>
        <dbReference type="SAM" id="MobiDB-lite"/>
    </source>
</evidence>
<organism evidence="4 5">
    <name type="scientific">Chionoecetes opilio</name>
    <name type="common">Atlantic snow crab</name>
    <name type="synonym">Cancer opilio</name>
    <dbReference type="NCBI Taxonomy" id="41210"/>
    <lineage>
        <taxon>Eukaryota</taxon>
        <taxon>Metazoa</taxon>
        <taxon>Ecdysozoa</taxon>
        <taxon>Arthropoda</taxon>
        <taxon>Crustacea</taxon>
        <taxon>Multicrustacea</taxon>
        <taxon>Malacostraca</taxon>
        <taxon>Eumalacostraca</taxon>
        <taxon>Eucarida</taxon>
        <taxon>Decapoda</taxon>
        <taxon>Pleocyemata</taxon>
        <taxon>Brachyura</taxon>
        <taxon>Eubrachyura</taxon>
        <taxon>Majoidea</taxon>
        <taxon>Majidae</taxon>
        <taxon>Chionoecetes</taxon>
    </lineage>
</organism>
<dbReference type="SUPFAM" id="SSF56672">
    <property type="entry name" value="DNA/RNA polymerases"/>
    <property type="match status" value="1"/>
</dbReference>
<dbReference type="AlphaFoldDB" id="A0A8J5D0X8"/>
<dbReference type="InterPro" id="IPR000477">
    <property type="entry name" value="RT_dom"/>
</dbReference>
<dbReference type="InterPro" id="IPR007781">
    <property type="entry name" value="NAGLU"/>
</dbReference>
<accession>A0A8J5D0X8</accession>
<name>A0A8J5D0X8_CHIOP</name>
<sequence>MVLIIPATAIQEHSSVHHLPTPDVMKTAVEGLLRRLLHHRGEEFVVEIGGVTEGRDYYKVCGEGVEGRPVRVWAGTGVGAALGVMTFLKYMCNASVSWEADLLSNLPAVWPEGTMENKLLDRYRYYGNPCVFSYSYAFWSWQHWEREIDLMALMGVNLALALEGQEAVWREVYMDLGLNEEELEDHFAGYAFLAWGRMGNIEKWGGPLSLHWMEEKFNLQKRIVERMREFGMFTVLPAFSGHVPKGILRVFPGANITRLSAWGHFSEPYTRTFFVDPQDPLFEKIGVAFIKKVTMQLGSDHFYLVDPFNEMVPIASDLTYLEGVSRSIYGTLRKGDQQAIWVTQGWMFFNEMEFWQKPQARAYLTAVPQGKMLILDLTAEVFPQYGRLESYFGQPFIFCLLNNYGGVRGIFGNVNMLLKNLQDARLYPNSSLVGTGMTPEGIGSNYVIFDLMSEMSWRSHISNTQEWAVQYSRRRYGVQDEHLEGAWKLLMAVDADPPIDETAPSLDEVREAVAKLRGGKAAGVCKISAELLKAGREAMIRGLHAVLTAVWQSGTIPPDWKRGLVVPIWKGKGDRQDCNNYRSITLLSVPGKVLAHLLLMWIRNHLVKHQRPQQSGFTPGKSTTDRSLALRVLVERRHEFRQGMLAAYVDLKKAFDSVHRESLWDLLRLRGIPARTIGLMTGLYSGTESAVKCGAGVSSFFPVNTGMRLGCVLAPSLFNTCMDWVLGKVVDQSDCGASLGNTKITDLVFADDAVIFAESLEVLVMALEALHKEAKPLGLEVSWLQTKVQVFGGLLDETVQSVHACDVQVLPEVPEHSKSFLNTLGQPRDSLRNVGRGVVAVTEEDDGGVKTSLEQGAAGERRSKPAQGSAVTQGENSQRQRVQIAAVDMIKSLITNYRRGDIVALEVSSSQLQELINDLNSLLGSSSAYLLGSWIQSASNWSNDTQERSLLRRNSLYQISLWGPNGEILDYAVKQWNGVMQNDCLASSRSTHRDTPPCHPQALHHCGRLVPAPHSATVDVTSHGRHHLTSYRHNTSKDVTSRGRHHLVRPRVSFSGLGLSQPKHPGFPPNLSSSCLRSTYVAPRWGAFSEALLSAAKAGIAFDEAKFKASVFEGVEKPFSEDLDTFYPPTPIGDPVKLAVSMHEKYRPLFTHRKLMKQHMKLVMKNEQLT</sequence>